<evidence type="ECO:0000313" key="6">
    <source>
        <dbReference type="Proteomes" id="UP000192569"/>
    </source>
</evidence>
<evidence type="ECO:0000256" key="1">
    <source>
        <dbReference type="ARBA" id="ARBA00023015"/>
    </source>
</evidence>
<evidence type="ECO:0000256" key="3">
    <source>
        <dbReference type="ARBA" id="ARBA00023163"/>
    </source>
</evidence>
<dbReference type="STRING" id="698762.SAMN00808754_1333"/>
<dbReference type="OrthoDB" id="1722788at2"/>
<evidence type="ECO:0000313" key="5">
    <source>
        <dbReference type="EMBL" id="SMB95846.1"/>
    </source>
</evidence>
<protein>
    <submittedName>
        <fullName evidence="5">Helix-turn-helix domain-containing protein</fullName>
    </submittedName>
</protein>
<feature type="compositionally biased region" description="Basic and acidic residues" evidence="4">
    <location>
        <begin position="148"/>
        <end position="160"/>
    </location>
</feature>
<organism evidence="5 6">
    <name type="scientific">Thermanaeromonas toyohensis ToBE</name>
    <dbReference type="NCBI Taxonomy" id="698762"/>
    <lineage>
        <taxon>Bacteria</taxon>
        <taxon>Bacillati</taxon>
        <taxon>Bacillota</taxon>
        <taxon>Clostridia</taxon>
        <taxon>Neomoorellales</taxon>
        <taxon>Neomoorellaceae</taxon>
        <taxon>Thermanaeromonas</taxon>
    </lineage>
</organism>
<dbReference type="Proteomes" id="UP000192569">
    <property type="component" value="Chromosome I"/>
</dbReference>
<feature type="region of interest" description="Disordered" evidence="4">
    <location>
        <begin position="140"/>
        <end position="160"/>
    </location>
</feature>
<proteinExistence type="predicted"/>
<dbReference type="Pfam" id="PF13730">
    <property type="entry name" value="HTH_36"/>
    <property type="match status" value="1"/>
</dbReference>
<reference evidence="5 6" key="1">
    <citation type="submission" date="2017-04" db="EMBL/GenBank/DDBJ databases">
        <authorList>
            <person name="Afonso C.L."/>
            <person name="Miller P.J."/>
            <person name="Scott M.A."/>
            <person name="Spackman E."/>
            <person name="Goraichik I."/>
            <person name="Dimitrov K.M."/>
            <person name="Suarez D.L."/>
            <person name="Swayne D.E."/>
        </authorList>
    </citation>
    <scope>NUCLEOTIDE SEQUENCE [LARGE SCALE GENOMIC DNA]</scope>
    <source>
        <strain evidence="5 6">ToBE</strain>
    </source>
</reference>
<dbReference type="InterPro" id="IPR000524">
    <property type="entry name" value="Tscrpt_reg_HTH_GntR"/>
</dbReference>
<dbReference type="EMBL" id="LT838272">
    <property type="protein sequence ID" value="SMB95846.1"/>
    <property type="molecule type" value="Genomic_DNA"/>
</dbReference>
<dbReference type="AlphaFoldDB" id="A0A1W1VR89"/>
<dbReference type="GO" id="GO:0003700">
    <property type="term" value="F:DNA-binding transcription factor activity"/>
    <property type="evidence" value="ECO:0007669"/>
    <property type="project" value="InterPro"/>
</dbReference>
<feature type="region of interest" description="Disordered" evidence="4">
    <location>
        <begin position="340"/>
        <end position="361"/>
    </location>
</feature>
<keyword evidence="6" id="KW-1185">Reference proteome</keyword>
<evidence type="ECO:0000256" key="2">
    <source>
        <dbReference type="ARBA" id="ARBA00023125"/>
    </source>
</evidence>
<dbReference type="InterPro" id="IPR036390">
    <property type="entry name" value="WH_DNA-bd_sf"/>
</dbReference>
<evidence type="ECO:0000256" key="4">
    <source>
        <dbReference type="SAM" id="MobiDB-lite"/>
    </source>
</evidence>
<dbReference type="SUPFAM" id="SSF46785">
    <property type="entry name" value="Winged helix' DNA-binding domain"/>
    <property type="match status" value="1"/>
</dbReference>
<keyword evidence="3" id="KW-0804">Transcription</keyword>
<dbReference type="RefSeq" id="WP_084664966.1">
    <property type="nucleotide sequence ID" value="NZ_LT838272.1"/>
</dbReference>
<dbReference type="InterPro" id="IPR036388">
    <property type="entry name" value="WH-like_DNA-bd_sf"/>
</dbReference>
<sequence>MLVSDTPIILQDGRRKNWFWESNSIFDCNLSCYALVVRLYLARCAGENRVAFPSISNIAAHCGISRATVKRALAELEEKGLLLKEIRQNESGEYTSNVYILLDPKVPASEGSEIPTQGSRFSQNLPCRYMTGVGSTGTYYPPGVVGSDRTDLGSDRATEEDSLKNNNVVVVNKAPIAETPKIPLTGTSCKVEAIPETLNSVGTNPDPHDLQENLMPGSQTNAISSLGASVQDETLVNHQPNWTNGGIYLGEKSSRISFNDNTHEIIQDHISAGPAREIQEAFIKATGQPLTGRALEELMNYSLEYVLTKIAMVEVGKEKINAPGWLLEACREDYQHLPVKARKRRTNPKSPPALKLPDASKDDKYRDLYRLV</sequence>
<dbReference type="Gene3D" id="1.10.10.10">
    <property type="entry name" value="Winged helix-like DNA-binding domain superfamily/Winged helix DNA-binding domain"/>
    <property type="match status" value="1"/>
</dbReference>
<keyword evidence="1" id="KW-0805">Transcription regulation</keyword>
<name>A0A1W1VR89_9FIRM</name>
<dbReference type="GO" id="GO:0003677">
    <property type="term" value="F:DNA binding"/>
    <property type="evidence" value="ECO:0007669"/>
    <property type="project" value="UniProtKB-KW"/>
</dbReference>
<gene>
    <name evidence="5" type="ORF">SAMN00808754_1333</name>
</gene>
<accession>A0A1W1VR89</accession>
<dbReference type="PRINTS" id="PR00035">
    <property type="entry name" value="HTHGNTR"/>
</dbReference>
<keyword evidence="2" id="KW-0238">DNA-binding</keyword>